<reference evidence="1 2" key="1">
    <citation type="submission" date="2018-11" db="EMBL/GenBank/DDBJ databases">
        <title>Deinococcus shelandsis sp. nov., isolated from South Shetland Islands soil of Antarctica.</title>
        <authorList>
            <person name="Tian J."/>
        </authorList>
    </citation>
    <scope>NUCLEOTIDE SEQUENCE [LARGE SCALE GENOMIC DNA]</scope>
    <source>
        <strain evidence="1 2">S14-83T</strain>
        <plasmid evidence="1 2">unnamed4</plasmid>
    </source>
</reference>
<keyword evidence="2" id="KW-1185">Reference proteome</keyword>
<sequence>MNSIRIGNVVHGGQDPSNGITFIIDNTVVVGDVVTSDTTVPNKAIRGADGALPIGLVTNIDADQLGRVQSFEEVTVIKLTGSVILGPAGLQGKGDGSGKLVAAGTAGSLLVNVVGSQTLNAVVYVALNRL</sequence>
<evidence type="ECO:0008006" key="3">
    <source>
        <dbReference type="Google" id="ProtNLM"/>
    </source>
</evidence>
<protein>
    <recommendedName>
        <fullName evidence="3">DUF2190 domain-containing protein</fullName>
    </recommendedName>
</protein>
<evidence type="ECO:0000313" key="1">
    <source>
        <dbReference type="EMBL" id="AZI45324.1"/>
    </source>
</evidence>
<dbReference type="AlphaFoldDB" id="A0A3G8YS18"/>
<evidence type="ECO:0000313" key="2">
    <source>
        <dbReference type="Proteomes" id="UP000276417"/>
    </source>
</evidence>
<dbReference type="OrthoDB" id="9835090at2"/>
<dbReference type="Proteomes" id="UP000276417">
    <property type="component" value="Plasmid unnamed4"/>
</dbReference>
<dbReference type="KEGG" id="dph:EHF33_20660"/>
<accession>A0A3G8YS18</accession>
<proteinExistence type="predicted"/>
<dbReference type="RefSeq" id="WP_124875819.1">
    <property type="nucleotide sequence ID" value="NZ_CP034188.1"/>
</dbReference>
<gene>
    <name evidence="1" type="ORF">EHF33_20660</name>
</gene>
<organism evidence="1 2">
    <name type="scientific">Deinococcus psychrotolerans</name>
    <dbReference type="NCBI Taxonomy" id="2489213"/>
    <lineage>
        <taxon>Bacteria</taxon>
        <taxon>Thermotogati</taxon>
        <taxon>Deinococcota</taxon>
        <taxon>Deinococci</taxon>
        <taxon>Deinococcales</taxon>
        <taxon>Deinococcaceae</taxon>
        <taxon>Deinococcus</taxon>
    </lineage>
</organism>
<keyword evidence="1" id="KW-0614">Plasmid</keyword>
<dbReference type="EMBL" id="CP034188">
    <property type="protein sequence ID" value="AZI45324.1"/>
    <property type="molecule type" value="Genomic_DNA"/>
</dbReference>
<name>A0A3G8YS18_9DEIO</name>
<geneLocation type="plasmid" evidence="1 2">
    <name>unnamed4</name>
</geneLocation>